<organism evidence="2 3">
    <name type="scientific">Allofournierella massiliensis</name>
    <dbReference type="NCBI Taxonomy" id="1650663"/>
    <lineage>
        <taxon>Bacteria</taxon>
        <taxon>Bacillati</taxon>
        <taxon>Bacillota</taxon>
        <taxon>Clostridia</taxon>
        <taxon>Eubacteriales</taxon>
        <taxon>Oscillospiraceae</taxon>
        <taxon>Allofournierella</taxon>
    </lineage>
</organism>
<keyword evidence="3" id="KW-1185">Reference proteome</keyword>
<protein>
    <submittedName>
        <fullName evidence="2">GIY-YIG nuclease family protein</fullName>
    </submittedName>
</protein>
<proteinExistence type="predicted"/>
<sequence length="139" mass="16373">MENIDRALEEGRMIAEELLKKAPLYFRDLAPSDIPEGISGVYAIFDEDHNETLYVGRTKNLRRRLYTNHLHGPRANARLKKYLMDDNAHPDIVNMAKAKQYLKDHCYVKYIIEEDTSRRGRIEGLLSYLLNVRYIHEEH</sequence>
<evidence type="ECO:0000313" key="3">
    <source>
        <dbReference type="Proteomes" id="UP001529380"/>
    </source>
</evidence>
<feature type="domain" description="GIY-YIG" evidence="1">
    <location>
        <begin position="37"/>
        <end position="112"/>
    </location>
</feature>
<dbReference type="Proteomes" id="UP001529380">
    <property type="component" value="Unassembled WGS sequence"/>
</dbReference>
<dbReference type="InterPro" id="IPR000305">
    <property type="entry name" value="GIY-YIG_endonuc"/>
</dbReference>
<comment type="caution">
    <text evidence="2">The sequence shown here is derived from an EMBL/GenBank/DDBJ whole genome shotgun (WGS) entry which is preliminary data.</text>
</comment>
<dbReference type="Pfam" id="PF01541">
    <property type="entry name" value="GIY-YIG"/>
    <property type="match status" value="1"/>
</dbReference>
<reference evidence="2 3" key="1">
    <citation type="submission" date="2023-06" db="EMBL/GenBank/DDBJ databases">
        <title>Identification and characterization of horizontal gene transfer across gut microbiota members of farm animals based on homology search.</title>
        <authorList>
            <person name="Schwarzerova J."/>
            <person name="Nykrynova M."/>
            <person name="Jureckova K."/>
            <person name="Cejkova D."/>
            <person name="Rychlik I."/>
        </authorList>
    </citation>
    <scope>NUCLEOTIDE SEQUENCE [LARGE SCALE GENOMIC DNA]</scope>
    <source>
        <strain evidence="2 3">ET340</strain>
    </source>
</reference>
<name>A0ABT7UUT7_9FIRM</name>
<dbReference type="EMBL" id="JAUDCL010000056">
    <property type="protein sequence ID" value="MDM8202664.1"/>
    <property type="molecule type" value="Genomic_DNA"/>
</dbReference>
<evidence type="ECO:0000313" key="2">
    <source>
        <dbReference type="EMBL" id="MDM8202664.1"/>
    </source>
</evidence>
<evidence type="ECO:0000259" key="1">
    <source>
        <dbReference type="PROSITE" id="PS50164"/>
    </source>
</evidence>
<dbReference type="SUPFAM" id="SSF82771">
    <property type="entry name" value="GIY-YIG endonuclease"/>
    <property type="match status" value="1"/>
</dbReference>
<dbReference type="InterPro" id="IPR035901">
    <property type="entry name" value="GIY-YIG_endonuc_sf"/>
</dbReference>
<gene>
    <name evidence="2" type="ORF">QUW08_15385</name>
</gene>
<dbReference type="RefSeq" id="WP_289600879.1">
    <property type="nucleotide sequence ID" value="NZ_JAUDCL010000056.1"/>
</dbReference>
<dbReference type="PROSITE" id="PS50164">
    <property type="entry name" value="GIY_YIG"/>
    <property type="match status" value="1"/>
</dbReference>
<accession>A0ABT7UUT7</accession>
<dbReference type="Gene3D" id="3.40.1440.10">
    <property type="entry name" value="GIY-YIG endonuclease"/>
    <property type="match status" value="1"/>
</dbReference>